<evidence type="ECO:0000256" key="1">
    <source>
        <dbReference type="PROSITE-ProRule" id="PRU00339"/>
    </source>
</evidence>
<dbReference type="InterPro" id="IPR011990">
    <property type="entry name" value="TPR-like_helical_dom_sf"/>
</dbReference>
<dbReference type="Pfam" id="PF22893">
    <property type="entry name" value="ULD_2"/>
    <property type="match status" value="1"/>
</dbReference>
<name>A0AA39WNX0_9PEZI</name>
<comment type="caution">
    <text evidence="4">The sequence shown here is derived from an EMBL/GenBank/DDBJ whole genome shotgun (WGS) entry which is preliminary data.</text>
</comment>
<evidence type="ECO:0000259" key="3">
    <source>
        <dbReference type="Pfam" id="PF22893"/>
    </source>
</evidence>
<protein>
    <recommendedName>
        <fullName evidence="3">Ubiquitin-like domain-containing protein</fullName>
    </recommendedName>
</protein>
<feature type="region of interest" description="Disordered" evidence="2">
    <location>
        <begin position="440"/>
        <end position="461"/>
    </location>
</feature>
<dbReference type="Gene3D" id="1.25.40.10">
    <property type="entry name" value="Tetratricopeptide repeat domain"/>
    <property type="match status" value="1"/>
</dbReference>
<keyword evidence="5" id="KW-1185">Reference proteome</keyword>
<keyword evidence="1" id="KW-0802">TPR repeat</keyword>
<gene>
    <name evidence="4" type="ORF">B0T14DRAFT_565795</name>
</gene>
<feature type="domain" description="Ubiquitin-like" evidence="3">
    <location>
        <begin position="300"/>
        <end position="381"/>
    </location>
</feature>
<sequence length="728" mass="81119">MASAGEIIAVLGLFERVILELRNYKDAPSHFQQLSIELDLLSSTLRHASQLRPSNDDERQTLDKIGAIAMHCLIPLQAMGDKMRSKEGSLGHFRTTRSLASIGTRLHWSMISRKDIDGLRTTILSEMLAINMLLSTQQLGQIKRLSSEVDRLGNTQSTLVNKHSSALLQQTSAIFTIVATTPKAIADLQLLTAEQGTKQSQEAQAVRSGLDSITKHMQALVIATNNSLATAQRHAASIGRAVKRLGALMRDIRELFVFLANCSKEILEAIGRNTLVLMHIASQMKRFLRAIDAIPLHLNVDIVRLDDALGDTWGLPLQACGSWPSFCNMLQHVVFAGRPGLDRVTTGQFAITLATSGARVDQYNWENFIKRDLHIQQAMVLSRANTGESHDTNECPFPRCDGKILDIDRPGTCPTCRRQASSQQEGGHFIKILGRIQGPKGGSHTLPVDDTAQSPTAPPQLPQMQRAEDLQHFRRIHISEPAKPIRNMDEALCRLAADSTDATANAFLGLHHIIEYGKDPQSFSGRLSNAKRHFQTAVKSDPSPAENWYLLACSKRPSNLDNLWSNVWMFHQHMDSLKGFARSIHLNRDLWENWYNLGVLYDSVHQPRDAVDAIDSCLELDPNLPSVQAGLRLLKQHMAESTHTPPEDYKILTMRDVNTVFHLKEYDEPRGEQFAIMPLVGSQPGPGLEYDTMSETSDESGWEISENESEDEMEFESTISSLKENTTP</sequence>
<feature type="compositionally biased region" description="Acidic residues" evidence="2">
    <location>
        <begin position="696"/>
        <end position="715"/>
    </location>
</feature>
<dbReference type="Proteomes" id="UP001175000">
    <property type="component" value="Unassembled WGS sequence"/>
</dbReference>
<dbReference type="PANTHER" id="PTHR38886">
    <property type="entry name" value="SESA DOMAIN-CONTAINING PROTEIN"/>
    <property type="match status" value="1"/>
</dbReference>
<accession>A0AA39WNX0</accession>
<dbReference type="PANTHER" id="PTHR38886:SF1">
    <property type="entry name" value="NACHT-NTPASE AND P-LOOP NTPASES N-TERMINAL DOMAIN-CONTAINING PROTEIN"/>
    <property type="match status" value="1"/>
</dbReference>
<organism evidence="4 5">
    <name type="scientific">Immersiella caudata</name>
    <dbReference type="NCBI Taxonomy" id="314043"/>
    <lineage>
        <taxon>Eukaryota</taxon>
        <taxon>Fungi</taxon>
        <taxon>Dikarya</taxon>
        <taxon>Ascomycota</taxon>
        <taxon>Pezizomycotina</taxon>
        <taxon>Sordariomycetes</taxon>
        <taxon>Sordariomycetidae</taxon>
        <taxon>Sordariales</taxon>
        <taxon>Lasiosphaeriaceae</taxon>
        <taxon>Immersiella</taxon>
    </lineage>
</organism>
<evidence type="ECO:0000313" key="5">
    <source>
        <dbReference type="Proteomes" id="UP001175000"/>
    </source>
</evidence>
<feature type="region of interest" description="Disordered" evidence="2">
    <location>
        <begin position="685"/>
        <end position="728"/>
    </location>
</feature>
<reference evidence="4" key="1">
    <citation type="submission" date="2023-06" db="EMBL/GenBank/DDBJ databases">
        <title>Genome-scale phylogeny and comparative genomics of the fungal order Sordariales.</title>
        <authorList>
            <consortium name="Lawrence Berkeley National Laboratory"/>
            <person name="Hensen N."/>
            <person name="Bonometti L."/>
            <person name="Westerberg I."/>
            <person name="Brannstrom I.O."/>
            <person name="Guillou S."/>
            <person name="Cros-Aarteil S."/>
            <person name="Calhoun S."/>
            <person name="Haridas S."/>
            <person name="Kuo A."/>
            <person name="Mondo S."/>
            <person name="Pangilinan J."/>
            <person name="Riley R."/>
            <person name="Labutti K."/>
            <person name="Andreopoulos B."/>
            <person name="Lipzen A."/>
            <person name="Chen C."/>
            <person name="Yanf M."/>
            <person name="Daum C."/>
            <person name="Ng V."/>
            <person name="Clum A."/>
            <person name="Steindorff A."/>
            <person name="Ohm R."/>
            <person name="Martin F."/>
            <person name="Silar P."/>
            <person name="Natvig D."/>
            <person name="Lalanne C."/>
            <person name="Gautier V."/>
            <person name="Ament-Velasquez S.L."/>
            <person name="Kruys A."/>
            <person name="Hutchinson M.I."/>
            <person name="Powell A.J."/>
            <person name="Barry K."/>
            <person name="Miller A.N."/>
            <person name="Grigoriev I.V."/>
            <person name="Debuchy R."/>
            <person name="Gladieux P."/>
            <person name="Thoren M.H."/>
            <person name="Johannesson H."/>
        </authorList>
    </citation>
    <scope>NUCLEOTIDE SEQUENCE</scope>
    <source>
        <strain evidence="4">CBS 606.72</strain>
    </source>
</reference>
<feature type="repeat" description="TPR" evidence="1">
    <location>
        <begin position="591"/>
        <end position="624"/>
    </location>
</feature>
<dbReference type="InterPro" id="IPR019734">
    <property type="entry name" value="TPR_rpt"/>
</dbReference>
<dbReference type="AlphaFoldDB" id="A0AA39WNX0"/>
<dbReference type="PROSITE" id="PS50005">
    <property type="entry name" value="TPR"/>
    <property type="match status" value="1"/>
</dbReference>
<feature type="compositionally biased region" description="Polar residues" evidence="2">
    <location>
        <begin position="718"/>
        <end position="728"/>
    </location>
</feature>
<proteinExistence type="predicted"/>
<evidence type="ECO:0000256" key="2">
    <source>
        <dbReference type="SAM" id="MobiDB-lite"/>
    </source>
</evidence>
<dbReference type="SUPFAM" id="SSF48452">
    <property type="entry name" value="TPR-like"/>
    <property type="match status" value="1"/>
</dbReference>
<dbReference type="EMBL" id="JAULSU010000004">
    <property type="protein sequence ID" value="KAK0618888.1"/>
    <property type="molecule type" value="Genomic_DNA"/>
</dbReference>
<evidence type="ECO:0000313" key="4">
    <source>
        <dbReference type="EMBL" id="KAK0618888.1"/>
    </source>
</evidence>
<dbReference type="InterPro" id="IPR054464">
    <property type="entry name" value="ULD_fung"/>
</dbReference>